<proteinExistence type="predicted"/>
<dbReference type="RefSeq" id="WP_190259065.1">
    <property type="nucleotide sequence ID" value="NZ_QFGA01000003.1"/>
</dbReference>
<feature type="domain" description="Fibronectin type-III" evidence="5">
    <location>
        <begin position="201"/>
        <end position="277"/>
    </location>
</feature>
<gene>
    <name evidence="6" type="primary">wapA_3</name>
    <name evidence="6" type="ORF">Psch_03494</name>
</gene>
<evidence type="ECO:0000259" key="5">
    <source>
        <dbReference type="SMART" id="SM00060"/>
    </source>
</evidence>
<keyword evidence="2" id="KW-0964">Secreted</keyword>
<evidence type="ECO:0000256" key="2">
    <source>
        <dbReference type="ARBA" id="ARBA00022525"/>
    </source>
</evidence>
<dbReference type="EC" id="3.1.-.-" evidence="6"/>
<feature type="domain" description="Fibronectin type-III" evidence="5">
    <location>
        <begin position="296"/>
        <end position="418"/>
    </location>
</feature>
<dbReference type="InterPro" id="IPR036116">
    <property type="entry name" value="FN3_sf"/>
</dbReference>
<comment type="subcellular location">
    <subcellularLocation>
        <location evidence="1">Secreted</location>
    </subcellularLocation>
</comment>
<dbReference type="InterPro" id="IPR055372">
    <property type="entry name" value="CBM96"/>
</dbReference>
<organism evidence="6 7">
    <name type="scientific">Pelotomaculum schinkii</name>
    <dbReference type="NCBI Taxonomy" id="78350"/>
    <lineage>
        <taxon>Bacteria</taxon>
        <taxon>Bacillati</taxon>
        <taxon>Bacillota</taxon>
        <taxon>Clostridia</taxon>
        <taxon>Eubacteriales</taxon>
        <taxon>Desulfotomaculaceae</taxon>
        <taxon>Pelotomaculum</taxon>
    </lineage>
</organism>
<dbReference type="GO" id="GO:0016787">
    <property type="term" value="F:hydrolase activity"/>
    <property type="evidence" value="ECO:0007669"/>
    <property type="project" value="UniProtKB-KW"/>
</dbReference>
<dbReference type="Proteomes" id="UP000298324">
    <property type="component" value="Unassembled WGS sequence"/>
</dbReference>
<reference evidence="6 7" key="1">
    <citation type="journal article" date="2018" name="Environ. Microbiol.">
        <title>Novel energy conservation strategies and behaviour of Pelotomaculum schinkii driving syntrophic propionate catabolism.</title>
        <authorList>
            <person name="Hidalgo-Ahumada C.A.P."/>
            <person name="Nobu M.K."/>
            <person name="Narihiro T."/>
            <person name="Tamaki H."/>
            <person name="Liu W.T."/>
            <person name="Kamagata Y."/>
            <person name="Stams A.J.M."/>
            <person name="Imachi H."/>
            <person name="Sousa D.Z."/>
        </authorList>
    </citation>
    <scope>NUCLEOTIDE SEQUENCE [LARGE SCALE GENOMIC DNA]</scope>
    <source>
        <strain evidence="6 7">HH</strain>
    </source>
</reference>
<dbReference type="NCBIfam" id="NF033679">
    <property type="entry name" value="DNRLRE_dom"/>
    <property type="match status" value="1"/>
</dbReference>
<keyword evidence="3 4" id="KW-0732">Signal</keyword>
<dbReference type="SMART" id="SM00060">
    <property type="entry name" value="FN3"/>
    <property type="match status" value="2"/>
</dbReference>
<evidence type="ECO:0000313" key="6">
    <source>
        <dbReference type="EMBL" id="TEB04732.1"/>
    </source>
</evidence>
<dbReference type="Gene3D" id="2.60.40.10">
    <property type="entry name" value="Immunoglobulins"/>
    <property type="match status" value="2"/>
</dbReference>
<feature type="chain" id="PRO_5038795363" evidence="4">
    <location>
        <begin position="24"/>
        <end position="828"/>
    </location>
</feature>
<accession>A0A4Y7R7K3</accession>
<name>A0A4Y7R7K3_9FIRM</name>
<dbReference type="InterPro" id="IPR013783">
    <property type="entry name" value="Ig-like_fold"/>
</dbReference>
<dbReference type="GO" id="GO:0005576">
    <property type="term" value="C:extracellular region"/>
    <property type="evidence" value="ECO:0007669"/>
    <property type="project" value="UniProtKB-SubCell"/>
</dbReference>
<evidence type="ECO:0000256" key="4">
    <source>
        <dbReference type="SAM" id="SignalP"/>
    </source>
</evidence>
<evidence type="ECO:0000313" key="7">
    <source>
        <dbReference type="Proteomes" id="UP000298324"/>
    </source>
</evidence>
<evidence type="ECO:0000256" key="3">
    <source>
        <dbReference type="ARBA" id="ARBA00022729"/>
    </source>
</evidence>
<keyword evidence="7" id="KW-1185">Reference proteome</keyword>
<dbReference type="EMBL" id="QFGA01000003">
    <property type="protein sequence ID" value="TEB04732.1"/>
    <property type="molecule type" value="Genomic_DNA"/>
</dbReference>
<protein>
    <submittedName>
        <fullName evidence="6">tRNA3(Ser)-specific nuclease WapA</fullName>
        <ecNumber evidence="6">3.1.-.-</ecNumber>
    </submittedName>
</protein>
<feature type="signal peptide" evidence="4">
    <location>
        <begin position="1"/>
        <end position="23"/>
    </location>
</feature>
<keyword evidence="6" id="KW-0378">Hydrolase</keyword>
<dbReference type="SUPFAM" id="SSF49265">
    <property type="entry name" value="Fibronectin type III"/>
    <property type="match status" value="2"/>
</dbReference>
<evidence type="ECO:0000256" key="1">
    <source>
        <dbReference type="ARBA" id="ARBA00004613"/>
    </source>
</evidence>
<dbReference type="InterPro" id="IPR003961">
    <property type="entry name" value="FN3_dom"/>
</dbReference>
<comment type="caution">
    <text evidence="6">The sequence shown here is derived from an EMBL/GenBank/DDBJ whole genome shotgun (WGS) entry which is preliminary data.</text>
</comment>
<dbReference type="AlphaFoldDB" id="A0A4Y7R7K3"/>
<dbReference type="Pfam" id="PF24517">
    <property type="entry name" value="CBM96"/>
    <property type="match status" value="1"/>
</dbReference>
<sequence length="828" mass="88270">MMKKFLLLAIFLMFVLFIPLSSASALTFNATADSWVEGDYDSGKNNNYGKSGELEMSGAANDAFIRWDDAKIFSEGNGWARIDDLKFEFYLYRSSDTSFRKSIHAITAPWDEMTITYNNKPSYSNVNLDSAPWPSTNGYIRSWYIWDINAVSTSQQNLLNICKNGLVMDLYIGTDGRLEDALIYGKDTNGSYYPSKLHVTFSIAKSPTLSSTSSTQNSITLNINRGDFPAGVNIKAYRNGSYLKTITSGGSTFTDSGLTPGVSYNYQFSAEYSGVEGPLSSTYSVRTIPPTPNTPTGTLSRISWSQTAGRSNVILSWPACAGATGYKVGVFDGNAYRAIDVRNVTSWNLANAKIYPDESWLNGQANNSISNDPFNHSTGGFALRDDPNNLYLKTVGTTYDSAHNYWFRVSAYNEAGESPYSTNTYTPTLPDATDTGAPSGMNNTVSSEGLEKTYNTNVKVTVTASDSESGIYQIALSNDNVSFTVKHTAAKGADGGTGVTSYNDTFDWTVTPGAGTKTVYVKIIDAVGNSVVVTDSIALAEDMLPPSITLLINGGATSTTSKNVTLTIVATDNTSVSSQMQMSFSNDGNLWSPWETFTQTKAWDLTNTSYGGVAGAAVKKVYARLADLAQNSSIASASIGYNPTPPTGTVTVTGGTSGTFNGNSVIFVSGDTPTLTINAAGASMMRYDTGLGAWSDWETYASSKQIVLAKSNGVCKVRIQVQDAYGVTSNPTEILVVVDGLPPTINSVKTLSGASATSGNSIILVVSATDNISKNFQYDINGGTKQALPANGIITAPVSGSGPVPITVNVYDDAGNKGSGTISIWKLN</sequence>